<accession>A0A8B7PB50</accession>
<dbReference type="GeneID" id="108679226"/>
<keyword evidence="3" id="KW-0378">Hydrolase</keyword>
<evidence type="ECO:0000256" key="1">
    <source>
        <dbReference type="ARBA" id="ARBA00022670"/>
    </source>
</evidence>
<evidence type="ECO:0000313" key="11">
    <source>
        <dbReference type="Proteomes" id="UP000694843"/>
    </source>
</evidence>
<evidence type="ECO:0000256" key="2">
    <source>
        <dbReference type="ARBA" id="ARBA00022723"/>
    </source>
</evidence>
<dbReference type="KEGG" id="hazt:108679226"/>
<keyword evidence="5" id="KW-0482">Metalloprotease</keyword>
<dbReference type="GO" id="GO:0004222">
    <property type="term" value="F:metalloendopeptidase activity"/>
    <property type="evidence" value="ECO:0007669"/>
    <property type="project" value="InterPro"/>
</dbReference>
<keyword evidence="6" id="KW-1015">Disulfide bond</keyword>
<feature type="binding site" evidence="8">
    <location>
        <position position="338"/>
    </location>
    <ligand>
        <name>Zn(2+)</name>
        <dbReference type="ChEBI" id="CHEBI:29105"/>
        <note>catalytic</note>
    </ligand>
</feature>
<feature type="chain" id="PRO_5034983265" evidence="9">
    <location>
        <begin position="34"/>
        <end position="480"/>
    </location>
</feature>
<dbReference type="PROSITE" id="PS50215">
    <property type="entry name" value="ADAM_MEPRO"/>
    <property type="match status" value="1"/>
</dbReference>
<keyword evidence="4 8" id="KW-0862">Zinc</keyword>
<dbReference type="OMA" id="HERQFET"/>
<organism evidence="11 12">
    <name type="scientific">Hyalella azteca</name>
    <name type="common">Amphipod</name>
    <dbReference type="NCBI Taxonomy" id="294128"/>
    <lineage>
        <taxon>Eukaryota</taxon>
        <taxon>Metazoa</taxon>
        <taxon>Ecdysozoa</taxon>
        <taxon>Arthropoda</taxon>
        <taxon>Crustacea</taxon>
        <taxon>Multicrustacea</taxon>
        <taxon>Malacostraca</taxon>
        <taxon>Eumalacostraca</taxon>
        <taxon>Peracarida</taxon>
        <taxon>Amphipoda</taxon>
        <taxon>Senticaudata</taxon>
        <taxon>Talitrida</taxon>
        <taxon>Talitroidea</taxon>
        <taxon>Hyalellidae</taxon>
        <taxon>Hyalella</taxon>
    </lineage>
</organism>
<keyword evidence="11" id="KW-1185">Reference proteome</keyword>
<dbReference type="Gene3D" id="3.40.390.10">
    <property type="entry name" value="Collagenase (Catalytic Domain)"/>
    <property type="match status" value="1"/>
</dbReference>
<evidence type="ECO:0000256" key="7">
    <source>
        <dbReference type="ARBA" id="ARBA00023180"/>
    </source>
</evidence>
<dbReference type="InterPro" id="IPR001590">
    <property type="entry name" value="Peptidase_M12B"/>
</dbReference>
<evidence type="ECO:0000256" key="3">
    <source>
        <dbReference type="ARBA" id="ARBA00022801"/>
    </source>
</evidence>
<evidence type="ECO:0000256" key="9">
    <source>
        <dbReference type="SAM" id="SignalP"/>
    </source>
</evidence>
<proteinExistence type="predicted"/>
<dbReference type="RefSeq" id="XP_018023313.1">
    <property type="nucleotide sequence ID" value="XM_018167824.1"/>
</dbReference>
<dbReference type="Gene3D" id="3.40.1620.60">
    <property type="match status" value="1"/>
</dbReference>
<feature type="binding site" evidence="8">
    <location>
        <position position="342"/>
    </location>
    <ligand>
        <name>Zn(2+)</name>
        <dbReference type="ChEBI" id="CHEBI:29105"/>
        <note>catalytic</note>
    </ligand>
</feature>
<reference evidence="12" key="1">
    <citation type="submission" date="2025-08" db="UniProtKB">
        <authorList>
            <consortium name="RefSeq"/>
        </authorList>
    </citation>
    <scope>IDENTIFICATION</scope>
    <source>
        <tissue evidence="12">Whole organism</tissue>
    </source>
</reference>
<name>A0A8B7PB50_HYAAZ</name>
<feature type="domain" description="Peptidase M12B" evidence="10">
    <location>
        <begin position="180"/>
        <end position="401"/>
    </location>
</feature>
<dbReference type="GO" id="GO:0046872">
    <property type="term" value="F:metal ion binding"/>
    <property type="evidence" value="ECO:0007669"/>
    <property type="project" value="UniProtKB-KW"/>
</dbReference>
<dbReference type="Pfam" id="PF17771">
    <property type="entry name" value="ADAMTS_CR_2"/>
    <property type="match status" value="1"/>
</dbReference>
<dbReference type="Proteomes" id="UP000694843">
    <property type="component" value="Unplaced"/>
</dbReference>
<keyword evidence="9" id="KW-0732">Signal</keyword>
<comment type="caution">
    <text evidence="8">Lacks conserved residue(s) required for the propagation of feature annotation.</text>
</comment>
<keyword evidence="7" id="KW-0325">Glycoprotein</keyword>
<feature type="active site" evidence="8">
    <location>
        <position position="339"/>
    </location>
</feature>
<evidence type="ECO:0000256" key="4">
    <source>
        <dbReference type="ARBA" id="ARBA00022833"/>
    </source>
</evidence>
<keyword evidence="2 8" id="KW-0479">Metal-binding</keyword>
<sequence length="480" mass="52927">MHNKPSPPMRISYRISHLWLMLVMSALLTVGKGDQEFSPATVRIHHERSTESKIFATVEAFQETHNLILQKVKIPSVRIQELILGPNGTIESVNVSSKAEKHHFFSDENTGSLFYLTGEGNLEGALTDFVGLRFQNNSYIASKSGGPSGKFCATSSAEIPQEDIYSTDSPISDTRQNPSYVVELTVYADSVLLNRFSSVSALDSYLRVYWYLVNRRFKTVQGATINLKLTDIRVSTSVTVDSYFMHAPSTSSSHIRNSLTLFGKYVGSQVSSGKINRFDAAQLMSGRDFYDVENGVVKKNFAGLAYVGSVCMISSGIASNTGVAEDNGYYYGVLNSAHEMGHTLGAPHDGDGTSAKCPWSAGYLMSYIANSYLSLRFSQCSSDAMKAIYFKEFATCLKSNTNPTYYPFNQILPGQSITLDKQCQYYMGQSGAYADKSVPAKTHCYSLRCRWGSTIKTFQFPALEGTPCYSGGRCLDGYCQ</sequence>
<evidence type="ECO:0000313" key="12">
    <source>
        <dbReference type="RefSeq" id="XP_018023313.1"/>
    </source>
</evidence>
<evidence type="ECO:0000256" key="5">
    <source>
        <dbReference type="ARBA" id="ARBA00023049"/>
    </source>
</evidence>
<evidence type="ECO:0000256" key="6">
    <source>
        <dbReference type="ARBA" id="ARBA00023157"/>
    </source>
</evidence>
<gene>
    <name evidence="12" type="primary">LOC108679226</name>
</gene>
<dbReference type="PANTHER" id="PTHR11905">
    <property type="entry name" value="ADAM A DISINTEGRIN AND METALLOPROTEASE DOMAIN"/>
    <property type="match status" value="1"/>
</dbReference>
<dbReference type="GO" id="GO:0006509">
    <property type="term" value="P:membrane protein ectodomain proteolysis"/>
    <property type="evidence" value="ECO:0007669"/>
    <property type="project" value="TreeGrafter"/>
</dbReference>
<keyword evidence="1" id="KW-0645">Protease</keyword>
<evidence type="ECO:0000256" key="8">
    <source>
        <dbReference type="PROSITE-ProRule" id="PRU00276"/>
    </source>
</evidence>
<dbReference type="OrthoDB" id="6493677at2759"/>
<protein>
    <submittedName>
        <fullName evidence="12">Venom metalloproteinase antarease-like TtrivMP_A</fullName>
    </submittedName>
</protein>
<dbReference type="AlphaFoldDB" id="A0A8B7PB50"/>
<dbReference type="InterPro" id="IPR041645">
    <property type="entry name" value="ADAMTS_CR_2"/>
</dbReference>
<feature type="signal peptide" evidence="9">
    <location>
        <begin position="1"/>
        <end position="33"/>
    </location>
</feature>
<dbReference type="SUPFAM" id="SSF55486">
    <property type="entry name" value="Metalloproteases ('zincins'), catalytic domain"/>
    <property type="match status" value="1"/>
</dbReference>
<dbReference type="InterPro" id="IPR024079">
    <property type="entry name" value="MetalloPept_cat_dom_sf"/>
</dbReference>
<dbReference type="Pfam" id="PF13574">
    <property type="entry name" value="Reprolysin_2"/>
    <property type="match status" value="1"/>
</dbReference>
<dbReference type="PANTHER" id="PTHR11905:SF159">
    <property type="entry name" value="ADAM METALLOPROTEASE"/>
    <property type="match status" value="1"/>
</dbReference>
<evidence type="ECO:0000259" key="10">
    <source>
        <dbReference type="PROSITE" id="PS50215"/>
    </source>
</evidence>
<feature type="binding site" evidence="8">
    <location>
        <position position="348"/>
    </location>
    <ligand>
        <name>Zn(2+)</name>
        <dbReference type="ChEBI" id="CHEBI:29105"/>
        <note>catalytic</note>
    </ligand>
</feature>